<keyword evidence="12" id="KW-1185">Reference proteome</keyword>
<evidence type="ECO:0000256" key="7">
    <source>
        <dbReference type="ARBA" id="ARBA00023134"/>
    </source>
</evidence>
<dbReference type="KEGG" id="vg:5845652"/>
<dbReference type="GeneID" id="5845652"/>
<dbReference type="Pfam" id="PF01331">
    <property type="entry name" value="mRNA_cap_enzyme"/>
    <property type="match status" value="1"/>
</dbReference>
<dbReference type="Pfam" id="PF03919">
    <property type="entry name" value="mRNA_cap_C"/>
    <property type="match status" value="1"/>
</dbReference>
<gene>
    <name evidence="11" type="ORF">OtV5_162</name>
</gene>
<name>A9YW76_9PHYC</name>
<dbReference type="InterPro" id="IPR051029">
    <property type="entry name" value="mRNA_Capping_Enz/RNA_Phosphat"/>
</dbReference>
<keyword evidence="3" id="KW-0808">Transferase</keyword>
<keyword evidence="7" id="KW-0342">GTP-binding</keyword>
<dbReference type="InterPro" id="IPR001339">
    <property type="entry name" value="mRNA_cap_enzyme_adenylation"/>
</dbReference>
<dbReference type="GO" id="GO:0005524">
    <property type="term" value="F:ATP binding"/>
    <property type="evidence" value="ECO:0007669"/>
    <property type="project" value="InterPro"/>
</dbReference>
<evidence type="ECO:0000256" key="4">
    <source>
        <dbReference type="ARBA" id="ARBA00022695"/>
    </source>
</evidence>
<protein>
    <recommendedName>
        <fullName evidence="1">mRNA guanylyltransferase</fullName>
        <ecNumber evidence="1">2.7.7.50</ecNumber>
    </recommendedName>
</protein>
<dbReference type="PANTHER" id="PTHR10367">
    <property type="entry name" value="MRNA-CAPPING ENZYME"/>
    <property type="match status" value="1"/>
</dbReference>
<evidence type="ECO:0000256" key="3">
    <source>
        <dbReference type="ARBA" id="ARBA00022679"/>
    </source>
</evidence>
<evidence type="ECO:0000313" key="12">
    <source>
        <dbReference type="Proteomes" id="UP000203890"/>
    </source>
</evidence>
<dbReference type="RefSeq" id="YP_001648255.2">
    <property type="nucleotide sequence ID" value="NC_010191.2"/>
</dbReference>
<sequence length="318" mass="37505">MSSPLHEHVVKFIHHVWGSKDYFPGPQPISIEYKHFPVLKGGEYVVCEKTDGERHMLVATTFEGKSVCMLVNRAFDMIEVKLRLNKRVYEGTILDGELYEGTLMVYDALLVCGEAVGHLNLFGRLAAAEKMLKGIIYMKSDMYRLKMKTFHNMRDFDHFMYQYIPKVEQKIDGLVFTPVNEPMRIGTHETMFKWKPREKNTVDFHMKRGESFKGPGQKGEPVWKLYVQEKGKLFFESEFPLSRMNEPWFEEGAIVECMYITWESGPLWWKPIKRRRDKTHPNNRRTFYRTIVNIREDIQMKEFLDCRPEHSAQPYLGA</sequence>
<feature type="domain" description="mRNA capping enzyme adenylation" evidence="9">
    <location>
        <begin position="27"/>
        <end position="195"/>
    </location>
</feature>
<evidence type="ECO:0000256" key="8">
    <source>
        <dbReference type="ARBA" id="ARBA00044624"/>
    </source>
</evidence>
<evidence type="ECO:0000313" key="11">
    <source>
        <dbReference type="EMBL" id="ABY27959.2"/>
    </source>
</evidence>
<dbReference type="InterPro" id="IPR012340">
    <property type="entry name" value="NA-bd_OB-fold"/>
</dbReference>
<dbReference type="SUPFAM" id="SSF50249">
    <property type="entry name" value="Nucleic acid-binding proteins"/>
    <property type="match status" value="1"/>
</dbReference>
<evidence type="ECO:0000256" key="6">
    <source>
        <dbReference type="ARBA" id="ARBA00023042"/>
    </source>
</evidence>
<dbReference type="GO" id="GO:0006370">
    <property type="term" value="P:7-methylguanosine mRNA capping"/>
    <property type="evidence" value="ECO:0007669"/>
    <property type="project" value="UniProtKB-KW"/>
</dbReference>
<evidence type="ECO:0000256" key="1">
    <source>
        <dbReference type="ARBA" id="ARBA00012475"/>
    </source>
</evidence>
<evidence type="ECO:0000259" key="9">
    <source>
        <dbReference type="Pfam" id="PF01331"/>
    </source>
</evidence>
<dbReference type="InterPro" id="IPR013846">
    <property type="entry name" value="mRNA_cap_enzyme_C"/>
</dbReference>
<keyword evidence="5" id="KW-0547">Nucleotide-binding</keyword>
<comment type="catalytic activity">
    <reaction evidence="8">
        <text>a 5'-end diphospho-ribonucleoside in mRNA + GTP + H(+) = a 5'-end (5'-triphosphoguanosine)-ribonucleoside in mRNA + diphosphate</text>
        <dbReference type="Rhea" id="RHEA:67012"/>
        <dbReference type="Rhea" id="RHEA-COMP:17165"/>
        <dbReference type="Rhea" id="RHEA-COMP:17166"/>
        <dbReference type="ChEBI" id="CHEBI:15378"/>
        <dbReference type="ChEBI" id="CHEBI:33019"/>
        <dbReference type="ChEBI" id="CHEBI:37565"/>
        <dbReference type="ChEBI" id="CHEBI:167616"/>
        <dbReference type="ChEBI" id="CHEBI:167617"/>
        <dbReference type="EC" id="2.7.7.50"/>
    </reaction>
    <physiologicalReaction direction="left-to-right" evidence="8">
        <dbReference type="Rhea" id="RHEA:67013"/>
    </physiologicalReaction>
</comment>
<keyword evidence="4" id="KW-0548">Nucleotidyltransferase</keyword>
<dbReference type="CDD" id="cd07895">
    <property type="entry name" value="Adenylation_mRNA_capping"/>
    <property type="match status" value="1"/>
</dbReference>
<dbReference type="EMBL" id="EU304328">
    <property type="protein sequence ID" value="ABY27959.2"/>
    <property type="molecule type" value="Genomic_DNA"/>
</dbReference>
<dbReference type="OrthoDB" id="6160at10239"/>
<evidence type="ECO:0000256" key="5">
    <source>
        <dbReference type="ARBA" id="ARBA00022741"/>
    </source>
</evidence>
<dbReference type="Gene3D" id="2.40.50.140">
    <property type="entry name" value="Nucleic acid-binding proteins"/>
    <property type="match status" value="1"/>
</dbReference>
<keyword evidence="6" id="KW-0506">mRNA capping</keyword>
<accession>A9YW76</accession>
<dbReference type="SUPFAM" id="SSF56091">
    <property type="entry name" value="DNA ligase/mRNA capping enzyme, catalytic domain"/>
    <property type="match status" value="1"/>
</dbReference>
<dbReference type="GO" id="GO:0005525">
    <property type="term" value="F:GTP binding"/>
    <property type="evidence" value="ECO:0007669"/>
    <property type="project" value="UniProtKB-KW"/>
</dbReference>
<dbReference type="Proteomes" id="UP000203890">
    <property type="component" value="Segment"/>
</dbReference>
<keyword evidence="2" id="KW-0507">mRNA processing</keyword>
<dbReference type="PANTHER" id="PTHR10367:SF17">
    <property type="entry name" value="MRNA-CAPPING ENZYME"/>
    <property type="match status" value="1"/>
</dbReference>
<organism evidence="11 12">
    <name type="scientific">Ostreococcus tauri virus OtV5</name>
    <dbReference type="NCBI Taxonomy" id="1785753"/>
    <lineage>
        <taxon>Viruses</taxon>
        <taxon>Varidnaviria</taxon>
        <taxon>Bamfordvirae</taxon>
        <taxon>Nucleocytoviricota</taxon>
        <taxon>Megaviricetes</taxon>
        <taxon>Algavirales</taxon>
        <taxon>Phycodnaviridae</taxon>
        <taxon>Prasinovirus</taxon>
        <taxon>Prasinovirus ostreotauri</taxon>
    </lineage>
</organism>
<reference evidence="11 12" key="1">
    <citation type="journal article" date="2008" name="PLoS ONE">
        <title>Life-cycle and genome of OtV5, a large DNA virus of the pelagic marine unicellular green alga Ostreococcus tauri.</title>
        <authorList>
            <person name="Derelle E."/>
            <person name="Ferraz C."/>
            <person name="Escande M.L."/>
            <person name="Eychenie S."/>
            <person name="Cooke R."/>
            <person name="Piganeau G."/>
            <person name="Desdevises Y."/>
            <person name="Bellec L."/>
            <person name="Moreau H."/>
            <person name="Grimsley N."/>
        </authorList>
    </citation>
    <scope>NUCLEOTIDE SEQUENCE [LARGE SCALE GENOMIC DNA]</scope>
    <source>
        <strain evidence="11 12">OtV5</strain>
    </source>
</reference>
<evidence type="ECO:0000256" key="2">
    <source>
        <dbReference type="ARBA" id="ARBA00022664"/>
    </source>
</evidence>
<dbReference type="Gene3D" id="3.30.470.30">
    <property type="entry name" value="DNA ligase/mRNA capping enzyme"/>
    <property type="match status" value="1"/>
</dbReference>
<dbReference type="EC" id="2.7.7.50" evidence="1"/>
<proteinExistence type="predicted"/>
<dbReference type="GO" id="GO:0004484">
    <property type="term" value="F:mRNA guanylyltransferase activity"/>
    <property type="evidence" value="ECO:0007669"/>
    <property type="project" value="UniProtKB-EC"/>
</dbReference>
<feature type="domain" description="mRNA capping enzyme C-terminal" evidence="10">
    <location>
        <begin position="200"/>
        <end position="303"/>
    </location>
</feature>
<evidence type="ECO:0000259" key="10">
    <source>
        <dbReference type="Pfam" id="PF03919"/>
    </source>
</evidence>